<keyword evidence="8" id="KW-0648">Protein biosynthesis</keyword>
<dbReference type="RefSeq" id="WP_308448519.1">
    <property type="nucleotide sequence ID" value="NZ_JAJEQC010000002.1"/>
</dbReference>
<comment type="cofactor">
    <cofactor evidence="7">
        <name>Zn(2+)</name>
        <dbReference type="ChEBI" id="CHEBI:29105"/>
    </cofactor>
    <text evidence="7">Binds 1 zinc ion per subunit.</text>
</comment>
<dbReference type="GO" id="GO:0006424">
    <property type="term" value="P:glutamyl-tRNA aminoacylation"/>
    <property type="evidence" value="ECO:0007669"/>
    <property type="project" value="InterPro"/>
</dbReference>
<evidence type="ECO:0000256" key="4">
    <source>
        <dbReference type="ARBA" id="ARBA00022833"/>
    </source>
</evidence>
<keyword evidence="6 7" id="KW-0030">Aminoacyl-tRNA synthetase</keyword>
<dbReference type="PANTHER" id="PTHR43311:SF1">
    <property type="entry name" value="GLUTAMYL-Q TRNA(ASP) SYNTHETASE"/>
    <property type="match status" value="1"/>
</dbReference>
<feature type="short sequence motif" description="'KMSKS' region" evidence="7">
    <location>
        <begin position="254"/>
        <end position="258"/>
    </location>
</feature>
<evidence type="ECO:0000256" key="3">
    <source>
        <dbReference type="ARBA" id="ARBA00022741"/>
    </source>
</evidence>
<evidence type="ECO:0000256" key="2">
    <source>
        <dbReference type="ARBA" id="ARBA00022723"/>
    </source>
</evidence>
<feature type="binding site" evidence="7">
    <location>
        <position position="216"/>
    </location>
    <ligand>
        <name>L-glutamate</name>
        <dbReference type="ChEBI" id="CHEBI:29985"/>
    </ligand>
</feature>
<feature type="binding site" evidence="7">
    <location>
        <position position="198"/>
    </location>
    <ligand>
        <name>L-glutamate</name>
        <dbReference type="ChEBI" id="CHEBI:29985"/>
    </ligand>
</feature>
<reference evidence="10" key="1">
    <citation type="submission" date="2021-10" db="EMBL/GenBank/DDBJ databases">
        <title>Anaerobic single-cell dispensing facilitates the cultivation of human gut bacteria.</title>
        <authorList>
            <person name="Afrizal A."/>
        </authorList>
    </citation>
    <scope>NUCLEOTIDE SEQUENCE</scope>
    <source>
        <strain evidence="10">CLA-AA-H250</strain>
    </source>
</reference>
<evidence type="ECO:0000256" key="6">
    <source>
        <dbReference type="ARBA" id="ARBA00023146"/>
    </source>
</evidence>
<keyword evidence="5 7" id="KW-0067">ATP-binding</keyword>
<dbReference type="GO" id="GO:0004818">
    <property type="term" value="F:glutamate-tRNA ligase activity"/>
    <property type="evidence" value="ECO:0007669"/>
    <property type="project" value="TreeGrafter"/>
</dbReference>
<dbReference type="InterPro" id="IPR049940">
    <property type="entry name" value="GluQ/Sye"/>
</dbReference>
<protein>
    <recommendedName>
        <fullName evidence="7">Glutamyl-Q tRNA(Asp) synthetase</fullName>
        <shortName evidence="7">Glu-Q-RSs</shortName>
        <ecNumber evidence="7">6.1.1.-</ecNumber>
    </recommendedName>
</protein>
<dbReference type="InterPro" id="IPR022380">
    <property type="entry name" value="Glu-Q_tRNA(Asp)_Synthase"/>
</dbReference>
<feature type="domain" description="Glutamyl/glutaminyl-tRNA synthetase class Ib catalytic" evidence="9">
    <location>
        <begin position="9"/>
        <end position="286"/>
    </location>
</feature>
<organism evidence="10 11">
    <name type="scientific">Hominenteromicrobium mulieris</name>
    <dbReference type="NCBI Taxonomy" id="2885357"/>
    <lineage>
        <taxon>Bacteria</taxon>
        <taxon>Bacillati</taxon>
        <taxon>Bacillota</taxon>
        <taxon>Clostridia</taxon>
        <taxon>Eubacteriales</taxon>
        <taxon>Oscillospiraceae</taxon>
        <taxon>Hominenteromicrobium</taxon>
    </lineage>
</organism>
<dbReference type="InterPro" id="IPR020058">
    <property type="entry name" value="Glu/Gln-tRNA-synth_Ib_cat-dom"/>
</dbReference>
<keyword evidence="3 7" id="KW-0547">Nucleotide-binding</keyword>
<keyword evidence="2 7" id="KW-0479">Metal-binding</keyword>
<dbReference type="NCBIfam" id="NF004314">
    <property type="entry name" value="PRK05710.1-3"/>
    <property type="match status" value="1"/>
</dbReference>
<feature type="binding site" evidence="7">
    <location>
        <position position="48"/>
    </location>
    <ligand>
        <name>L-glutamate</name>
        <dbReference type="ChEBI" id="CHEBI:29985"/>
    </ligand>
</feature>
<dbReference type="InterPro" id="IPR014729">
    <property type="entry name" value="Rossmann-like_a/b/a_fold"/>
</dbReference>
<evidence type="ECO:0000256" key="5">
    <source>
        <dbReference type="ARBA" id="ARBA00022840"/>
    </source>
</evidence>
<dbReference type="InterPro" id="IPR000924">
    <property type="entry name" value="Glu/Gln-tRNA-synth"/>
</dbReference>
<name>A0AAE3AK01_9FIRM</name>
<comment type="function">
    <text evidence="7">Catalyzes the tRNA-independent activation of glutamate in presence of ATP and the subsequent transfer of glutamate onto a tRNA(Asp). Glutamate is transferred on the 2-amino-5-(4,5-dihydroxy-2-cyclopenten-1-yl) moiety of the queuosine in the wobble position of the QUC anticodon.</text>
</comment>
<comment type="similarity">
    <text evidence="7">Belongs to the class-I aminoacyl-tRNA synthetase family. GluQ subfamily.</text>
</comment>
<dbReference type="EC" id="6.1.1.-" evidence="7"/>
<dbReference type="GO" id="GO:0006400">
    <property type="term" value="P:tRNA modification"/>
    <property type="evidence" value="ECO:0007669"/>
    <property type="project" value="InterPro"/>
</dbReference>
<dbReference type="Proteomes" id="UP001199424">
    <property type="component" value="Unassembled WGS sequence"/>
</dbReference>
<dbReference type="PANTHER" id="PTHR43311">
    <property type="entry name" value="GLUTAMATE--TRNA LIGASE"/>
    <property type="match status" value="1"/>
</dbReference>
<dbReference type="SUPFAM" id="SSF52374">
    <property type="entry name" value="Nucleotidylyl transferase"/>
    <property type="match status" value="1"/>
</dbReference>
<feature type="binding site" evidence="7">
    <location>
        <position position="114"/>
    </location>
    <ligand>
        <name>Zn(2+)</name>
        <dbReference type="ChEBI" id="CHEBI:29105"/>
    </ligand>
</feature>
<dbReference type="NCBIfam" id="TIGR03838">
    <property type="entry name" value="queuosine_YadB"/>
    <property type="match status" value="1"/>
</dbReference>
<dbReference type="NCBIfam" id="NF004315">
    <property type="entry name" value="PRK05710.1-4"/>
    <property type="match status" value="1"/>
</dbReference>
<dbReference type="GO" id="GO:0005829">
    <property type="term" value="C:cytosol"/>
    <property type="evidence" value="ECO:0007669"/>
    <property type="project" value="TreeGrafter"/>
</dbReference>
<keyword evidence="1 7" id="KW-0436">Ligase</keyword>
<accession>A0AAE3AK01</accession>
<evidence type="ECO:0000256" key="7">
    <source>
        <dbReference type="HAMAP-Rule" id="MF_01428"/>
    </source>
</evidence>
<feature type="binding site" evidence="7">
    <location>
        <position position="112"/>
    </location>
    <ligand>
        <name>Zn(2+)</name>
        <dbReference type="ChEBI" id="CHEBI:29105"/>
    </ligand>
</feature>
<proteinExistence type="inferred from homology"/>
<evidence type="ECO:0000256" key="1">
    <source>
        <dbReference type="ARBA" id="ARBA00022598"/>
    </source>
</evidence>
<dbReference type="Gene3D" id="3.40.50.620">
    <property type="entry name" value="HUPs"/>
    <property type="match status" value="1"/>
</dbReference>
<evidence type="ECO:0000259" key="9">
    <source>
        <dbReference type="Pfam" id="PF00749"/>
    </source>
</evidence>
<evidence type="ECO:0000313" key="11">
    <source>
        <dbReference type="Proteomes" id="UP001199424"/>
    </source>
</evidence>
<dbReference type="Pfam" id="PF00749">
    <property type="entry name" value="tRNA-synt_1c"/>
    <property type="match status" value="1"/>
</dbReference>
<dbReference type="GO" id="GO:0008270">
    <property type="term" value="F:zinc ion binding"/>
    <property type="evidence" value="ECO:0007669"/>
    <property type="project" value="UniProtKB-UniRule"/>
</dbReference>
<dbReference type="InterPro" id="IPR001412">
    <property type="entry name" value="aa-tRNA-synth_I_CS"/>
</dbReference>
<dbReference type="AlphaFoldDB" id="A0AAE3AK01"/>
<feature type="short sequence motif" description="'HIGH' region" evidence="7">
    <location>
        <begin position="15"/>
        <end position="25"/>
    </location>
</feature>
<dbReference type="HAMAP" id="MF_01428">
    <property type="entry name" value="Glu_Q_tRNA_synth"/>
    <property type="match status" value="1"/>
</dbReference>
<gene>
    <name evidence="10" type="primary">gluQRS</name>
    <name evidence="7" type="synonym">gluQ</name>
    <name evidence="10" type="ORF">LKD31_02705</name>
</gene>
<feature type="binding site" evidence="7">
    <location>
        <position position="138"/>
    </location>
    <ligand>
        <name>Zn(2+)</name>
        <dbReference type="ChEBI" id="CHEBI:29105"/>
    </ligand>
</feature>
<dbReference type="PROSITE" id="PS00178">
    <property type="entry name" value="AA_TRNA_LIGASE_I"/>
    <property type="match status" value="1"/>
</dbReference>
<feature type="binding site" evidence="7">
    <location>
        <begin position="12"/>
        <end position="16"/>
    </location>
    <ligand>
        <name>L-glutamate</name>
        <dbReference type="ChEBI" id="CHEBI:29985"/>
    </ligand>
</feature>
<dbReference type="GO" id="GO:0005524">
    <property type="term" value="F:ATP binding"/>
    <property type="evidence" value="ECO:0007669"/>
    <property type="project" value="UniProtKB-KW"/>
</dbReference>
<feature type="binding site" evidence="7">
    <location>
        <position position="257"/>
    </location>
    <ligand>
        <name>ATP</name>
        <dbReference type="ChEBI" id="CHEBI:30616"/>
    </ligand>
</feature>
<evidence type="ECO:0000256" key="8">
    <source>
        <dbReference type="RuleBase" id="RU363037"/>
    </source>
</evidence>
<dbReference type="PRINTS" id="PR00987">
    <property type="entry name" value="TRNASYNTHGLU"/>
</dbReference>
<dbReference type="EMBL" id="JAJEQC010000002">
    <property type="protein sequence ID" value="MCC2135923.1"/>
    <property type="molecule type" value="Genomic_DNA"/>
</dbReference>
<comment type="caution">
    <text evidence="10">The sequence shown here is derived from an EMBL/GenBank/DDBJ whole genome shotgun (WGS) entry which is preliminary data.</text>
</comment>
<keyword evidence="11" id="KW-1185">Reference proteome</keyword>
<sequence>MSTSQPTPVRGRFAPSPSGRMHLGNLCCALLAWLSVRSQNGEMLLRIEDLDPDRCTREKAELLMDDLTWLGLTWDEGPGHERTHAPYCQSARRELYESALSELRAKNDVYPCFCTRAELHAVSAPHAGDGTFRYPGLCRNLTPAEAEEKSRTRRPSLRFCAPDKSVTFEDLYCGPQNINVQSTFGDFIVRRSDGVHAYQLAVTVDDALMGVTEVVRGRDLLPSTGCQIQLFHALGHTPPHYGHIPLLVNRDGRRLSKRERDLDIGVLRTRFTPEQLLGRMANLLGFLDRPEKITLTELIPVYKAWYETADTPKFPKNCVVPDNFAIK</sequence>
<evidence type="ECO:0000313" key="10">
    <source>
        <dbReference type="EMBL" id="MCC2135923.1"/>
    </source>
</evidence>
<feature type="binding site" evidence="7">
    <location>
        <position position="134"/>
    </location>
    <ligand>
        <name>Zn(2+)</name>
        <dbReference type="ChEBI" id="CHEBI:29105"/>
    </ligand>
</feature>
<keyword evidence="4 7" id="KW-0862">Zinc</keyword>